<dbReference type="InterPro" id="IPR041522">
    <property type="entry name" value="CdaR_GGDEF"/>
</dbReference>
<dbReference type="InterPro" id="IPR012914">
    <property type="entry name" value="PucR_dom"/>
</dbReference>
<feature type="non-terminal residue" evidence="3">
    <location>
        <position position="411"/>
    </location>
</feature>
<accession>A0ABX1JSI6</accession>
<name>A0ABX1JSI6_9MICC</name>
<feature type="domain" description="CdaR GGDEF-like" evidence="2">
    <location>
        <begin position="267"/>
        <end position="376"/>
    </location>
</feature>
<feature type="domain" description="Purine catabolism PurC-like" evidence="1">
    <location>
        <begin position="7"/>
        <end position="130"/>
    </location>
</feature>
<reference evidence="3 4" key="1">
    <citation type="submission" date="2020-04" db="EMBL/GenBank/DDBJ databases">
        <authorList>
            <person name="Liu S."/>
        </authorList>
    </citation>
    <scope>NUCLEOTIDE SEQUENCE [LARGE SCALE GENOMIC DNA]</scope>
    <source>
        <strain evidence="3 4">CGMCC 1.15091</strain>
    </source>
</reference>
<evidence type="ECO:0000259" key="1">
    <source>
        <dbReference type="Pfam" id="PF07905"/>
    </source>
</evidence>
<gene>
    <name evidence="3" type="ORF">HER39_12150</name>
</gene>
<sequence length="411" mass="43134">MAIPLAEVLESEPLRQADPQVRAAADRVGGTVVRWVHSSEVVQIAPLLHGEELLLTGGQALLGLKPAAQQEYVRGLADRRVAAVAVESAGLGRPLSAELIAPAEDCGLPLVELRRVVPFVDVAEEINRRIVAQQVLAYQAADALSQRLAERLAAYGPEVQPLLELTGTSLQAQAALVDPTGTVLGSTGTAEAAGDPEPVETDIMVGGIPLAKLVMLPGSGGDRDFLAMVGERVASILALAVSQRHQPTLEQMANTEFMRAVVQGANRAKLLELSEAAGVPSGEPVLLMAFRRTGSVQLPGVLEQALRQCCPDARTYLEDGEMCALVPLGTSATRQRRAAVLAGLQRQLGAAAVVGVVGPTVQDPGDAPWSLREARLSYALGPAARAGNNVWDSENFVVERLAARELSPAAA</sequence>
<dbReference type="Proteomes" id="UP000523795">
    <property type="component" value="Unassembled WGS sequence"/>
</dbReference>
<organism evidence="3 4">
    <name type="scientific">Arthrobacter deserti</name>
    <dbReference type="NCBI Taxonomy" id="1742687"/>
    <lineage>
        <taxon>Bacteria</taxon>
        <taxon>Bacillati</taxon>
        <taxon>Actinomycetota</taxon>
        <taxon>Actinomycetes</taxon>
        <taxon>Micrococcales</taxon>
        <taxon>Micrococcaceae</taxon>
        <taxon>Arthrobacter</taxon>
    </lineage>
</organism>
<protein>
    <recommendedName>
        <fullName evidence="5">PucR family transcriptional regulator</fullName>
    </recommendedName>
</protein>
<evidence type="ECO:0008006" key="5">
    <source>
        <dbReference type="Google" id="ProtNLM"/>
    </source>
</evidence>
<proteinExistence type="predicted"/>
<evidence type="ECO:0000259" key="2">
    <source>
        <dbReference type="Pfam" id="PF17853"/>
    </source>
</evidence>
<comment type="caution">
    <text evidence="3">The sequence shown here is derived from an EMBL/GenBank/DDBJ whole genome shotgun (WGS) entry which is preliminary data.</text>
</comment>
<dbReference type="Pfam" id="PF17853">
    <property type="entry name" value="GGDEF_2"/>
    <property type="match status" value="1"/>
</dbReference>
<keyword evidence="4" id="KW-1185">Reference proteome</keyword>
<dbReference type="EMBL" id="JAAZSR010000204">
    <property type="protein sequence ID" value="NKX51304.1"/>
    <property type="molecule type" value="Genomic_DNA"/>
</dbReference>
<evidence type="ECO:0000313" key="3">
    <source>
        <dbReference type="EMBL" id="NKX51304.1"/>
    </source>
</evidence>
<evidence type="ECO:0000313" key="4">
    <source>
        <dbReference type="Proteomes" id="UP000523795"/>
    </source>
</evidence>
<dbReference type="Pfam" id="PF07905">
    <property type="entry name" value="PucR"/>
    <property type="match status" value="1"/>
</dbReference>